<evidence type="ECO:0000256" key="8">
    <source>
        <dbReference type="ARBA" id="ARBA00032554"/>
    </source>
</evidence>
<dbReference type="SUPFAM" id="SSF55060">
    <property type="entry name" value="GHMP Kinase, C-terminal domain"/>
    <property type="match status" value="1"/>
</dbReference>
<keyword evidence="4 9" id="KW-0808">Transferase</keyword>
<dbReference type="GO" id="GO:0016114">
    <property type="term" value="P:terpenoid biosynthetic process"/>
    <property type="evidence" value="ECO:0007669"/>
    <property type="project" value="UniProtKB-UniRule"/>
</dbReference>
<name>W6SIH6_9CLOT</name>
<gene>
    <name evidence="9 12" type="primary">ispE</name>
    <name evidence="12" type="ORF">CM240_2313</name>
</gene>
<dbReference type="HOGENOM" id="CLU_053057_1_1_9"/>
<evidence type="ECO:0000256" key="2">
    <source>
        <dbReference type="ARBA" id="ARBA00012052"/>
    </source>
</evidence>
<dbReference type="PIRSF" id="PIRSF010376">
    <property type="entry name" value="IspE"/>
    <property type="match status" value="1"/>
</dbReference>
<dbReference type="PATRIC" id="fig|1216932.3.peg.2291"/>
<dbReference type="PANTHER" id="PTHR43527">
    <property type="entry name" value="4-DIPHOSPHOCYTIDYL-2-C-METHYL-D-ERYTHRITOL KINASE, CHLOROPLASTIC"/>
    <property type="match status" value="1"/>
</dbReference>
<dbReference type="STRING" id="1216932.CM240_2313"/>
<evidence type="ECO:0000256" key="6">
    <source>
        <dbReference type="ARBA" id="ARBA00022777"/>
    </source>
</evidence>
<dbReference type="eggNOG" id="COG1947">
    <property type="taxonomic scope" value="Bacteria"/>
</dbReference>
<evidence type="ECO:0000259" key="10">
    <source>
        <dbReference type="Pfam" id="PF00288"/>
    </source>
</evidence>
<evidence type="ECO:0000256" key="7">
    <source>
        <dbReference type="ARBA" id="ARBA00022840"/>
    </source>
</evidence>
<dbReference type="SUPFAM" id="SSF54211">
    <property type="entry name" value="Ribosomal protein S5 domain 2-like"/>
    <property type="match status" value="1"/>
</dbReference>
<dbReference type="InterPro" id="IPR014721">
    <property type="entry name" value="Ribsml_uS5_D2-typ_fold_subgr"/>
</dbReference>
<dbReference type="PANTHER" id="PTHR43527:SF2">
    <property type="entry name" value="4-DIPHOSPHOCYTIDYL-2-C-METHYL-D-ERYTHRITOL KINASE, CHLOROPLASTIC"/>
    <property type="match status" value="1"/>
</dbReference>
<dbReference type="Proteomes" id="UP000019426">
    <property type="component" value="Chromosome M2/40_rep1"/>
</dbReference>
<evidence type="ECO:0000256" key="9">
    <source>
        <dbReference type="HAMAP-Rule" id="MF_00061"/>
    </source>
</evidence>
<dbReference type="Pfam" id="PF08544">
    <property type="entry name" value="GHMP_kinases_C"/>
    <property type="match status" value="1"/>
</dbReference>
<dbReference type="AlphaFoldDB" id="W6SIH6"/>
<sequence length="285" mass="31391">MIVKCYGKINLSLDVVGKREDGYHLLEMVMQTVDLYDTITLTKLSSGIEICCSKPYVPNNEKNIAYKAAELFINTYSIKGGVKINIEKNIPVSAGMAGGSSNAAGVLRGLRDLYKVPVSDKDLEKLSLLLGADVPYCIKGGTVLCSGIGEKMTPLKPFNNVPIVIVKPNFGVSTIYVYKNFNLAKVNTHVNTYDLIRAMDNMDLNGVKNNMRNLLENVTLGRHKILKSIKNDMINNGAIASMMSGSGPTIFGICEDSLSAQKLYDFFKDKFNDVYITRTIEPTHN</sequence>
<evidence type="ECO:0000259" key="11">
    <source>
        <dbReference type="Pfam" id="PF08544"/>
    </source>
</evidence>
<evidence type="ECO:0000256" key="1">
    <source>
        <dbReference type="ARBA" id="ARBA00009684"/>
    </source>
</evidence>
<dbReference type="Gene3D" id="3.30.230.10">
    <property type="match status" value="1"/>
</dbReference>
<comment type="pathway">
    <text evidence="9">Isoprenoid biosynthesis; isopentenyl diphosphate biosynthesis via DXP pathway; isopentenyl diphosphate from 1-deoxy-D-xylulose 5-phosphate: step 3/6.</text>
</comment>
<dbReference type="InterPro" id="IPR020568">
    <property type="entry name" value="Ribosomal_Su5_D2-typ_SF"/>
</dbReference>
<dbReference type="GO" id="GO:0050515">
    <property type="term" value="F:4-(cytidine 5'-diphospho)-2-C-methyl-D-erythritol kinase activity"/>
    <property type="evidence" value="ECO:0007669"/>
    <property type="project" value="UniProtKB-UniRule"/>
</dbReference>
<comment type="catalytic activity">
    <reaction evidence="9">
        <text>4-CDP-2-C-methyl-D-erythritol + ATP = 4-CDP-2-C-methyl-D-erythritol 2-phosphate + ADP + H(+)</text>
        <dbReference type="Rhea" id="RHEA:18437"/>
        <dbReference type="ChEBI" id="CHEBI:15378"/>
        <dbReference type="ChEBI" id="CHEBI:30616"/>
        <dbReference type="ChEBI" id="CHEBI:57823"/>
        <dbReference type="ChEBI" id="CHEBI:57919"/>
        <dbReference type="ChEBI" id="CHEBI:456216"/>
        <dbReference type="EC" id="2.7.1.148"/>
    </reaction>
</comment>
<dbReference type="InterPro" id="IPR006204">
    <property type="entry name" value="GHMP_kinase_N_dom"/>
</dbReference>
<accession>W6SIH6</accession>
<protein>
    <recommendedName>
        <fullName evidence="3 9">4-diphosphocytidyl-2-C-methyl-D-erythritol kinase</fullName>
        <shortName evidence="9">CMK</shortName>
        <ecNumber evidence="2 9">2.7.1.148</ecNumber>
    </recommendedName>
    <alternativeName>
        <fullName evidence="8 9">4-(cytidine-5'-diphospho)-2-C-methyl-D-erythritol kinase</fullName>
    </alternativeName>
</protein>
<dbReference type="RefSeq" id="WP_044039265.1">
    <property type="nucleotide sequence ID" value="NZ_HG917868.1"/>
</dbReference>
<reference evidence="12 13" key="1">
    <citation type="submission" date="2013-11" db="EMBL/GenBank/DDBJ databases">
        <title>Complete genome sequence of Clostridum sp. M2/40.</title>
        <authorList>
            <person name="Wibberg D."/>
            <person name="Puehler A."/>
            <person name="Schlueter A."/>
        </authorList>
    </citation>
    <scope>NUCLEOTIDE SEQUENCE [LARGE SCALE GENOMIC DNA]</scope>
    <source>
        <strain evidence="13">M2/40</strain>
    </source>
</reference>
<keyword evidence="9" id="KW-0414">Isoprene biosynthesis</keyword>
<dbReference type="NCBIfam" id="TIGR00154">
    <property type="entry name" value="ispE"/>
    <property type="match status" value="1"/>
</dbReference>
<organism evidence="12 13">
    <name type="scientific">Clostridium bornimense</name>
    <dbReference type="NCBI Taxonomy" id="1216932"/>
    <lineage>
        <taxon>Bacteria</taxon>
        <taxon>Bacillati</taxon>
        <taxon>Bacillota</taxon>
        <taxon>Clostridia</taxon>
        <taxon>Eubacteriales</taxon>
        <taxon>Clostridiaceae</taxon>
        <taxon>Clostridium</taxon>
    </lineage>
</organism>
<dbReference type="KEGG" id="clt:CM240_2313"/>
<evidence type="ECO:0000313" key="13">
    <source>
        <dbReference type="Proteomes" id="UP000019426"/>
    </source>
</evidence>
<dbReference type="InterPro" id="IPR036554">
    <property type="entry name" value="GHMP_kinase_C_sf"/>
</dbReference>
<keyword evidence="5 9" id="KW-0547">Nucleotide-binding</keyword>
<feature type="domain" description="GHMP kinase C-terminal" evidence="11">
    <location>
        <begin position="196"/>
        <end position="272"/>
    </location>
</feature>
<evidence type="ECO:0000256" key="4">
    <source>
        <dbReference type="ARBA" id="ARBA00022679"/>
    </source>
</evidence>
<dbReference type="Pfam" id="PF00288">
    <property type="entry name" value="GHMP_kinases_N"/>
    <property type="match status" value="1"/>
</dbReference>
<feature type="active site" evidence="9">
    <location>
        <position position="133"/>
    </location>
</feature>
<proteinExistence type="inferred from homology"/>
<dbReference type="InterPro" id="IPR013750">
    <property type="entry name" value="GHMP_kinase_C_dom"/>
</dbReference>
<feature type="domain" description="GHMP kinase N-terminal" evidence="10">
    <location>
        <begin position="63"/>
        <end position="141"/>
    </location>
</feature>
<dbReference type="EC" id="2.7.1.148" evidence="2 9"/>
<feature type="binding site" evidence="9">
    <location>
        <begin position="91"/>
        <end position="101"/>
    </location>
    <ligand>
        <name>ATP</name>
        <dbReference type="ChEBI" id="CHEBI:30616"/>
    </ligand>
</feature>
<feature type="active site" evidence="9">
    <location>
        <position position="8"/>
    </location>
</feature>
<dbReference type="UniPathway" id="UPA00056">
    <property type="reaction ID" value="UER00094"/>
</dbReference>
<evidence type="ECO:0000313" key="12">
    <source>
        <dbReference type="EMBL" id="CDM69450.1"/>
    </source>
</evidence>
<dbReference type="EMBL" id="HG917868">
    <property type="protein sequence ID" value="CDM69450.1"/>
    <property type="molecule type" value="Genomic_DNA"/>
</dbReference>
<evidence type="ECO:0000256" key="5">
    <source>
        <dbReference type="ARBA" id="ARBA00022741"/>
    </source>
</evidence>
<keyword evidence="6 9" id="KW-0418">Kinase</keyword>
<evidence type="ECO:0000256" key="3">
    <source>
        <dbReference type="ARBA" id="ARBA00017473"/>
    </source>
</evidence>
<dbReference type="GO" id="GO:0019288">
    <property type="term" value="P:isopentenyl diphosphate biosynthetic process, methylerythritol 4-phosphate pathway"/>
    <property type="evidence" value="ECO:0007669"/>
    <property type="project" value="UniProtKB-UniRule"/>
</dbReference>
<keyword evidence="7 9" id="KW-0067">ATP-binding</keyword>
<dbReference type="HAMAP" id="MF_00061">
    <property type="entry name" value="IspE"/>
    <property type="match status" value="1"/>
</dbReference>
<keyword evidence="13" id="KW-1185">Reference proteome</keyword>
<dbReference type="OrthoDB" id="9809438at2"/>
<comment type="function">
    <text evidence="9">Catalyzes the phosphorylation of the position 2 hydroxy group of 4-diphosphocytidyl-2C-methyl-D-erythritol.</text>
</comment>
<dbReference type="Gene3D" id="3.30.70.890">
    <property type="entry name" value="GHMP kinase, C-terminal domain"/>
    <property type="match status" value="1"/>
</dbReference>
<comment type="similarity">
    <text evidence="1 9">Belongs to the GHMP kinase family. IspE subfamily.</text>
</comment>
<dbReference type="InterPro" id="IPR004424">
    <property type="entry name" value="IspE"/>
</dbReference>
<dbReference type="GO" id="GO:0005524">
    <property type="term" value="F:ATP binding"/>
    <property type="evidence" value="ECO:0007669"/>
    <property type="project" value="UniProtKB-UniRule"/>
</dbReference>